<organism evidence="1 2">
    <name type="scientific">Gimesia maris</name>
    <dbReference type="NCBI Taxonomy" id="122"/>
    <lineage>
        <taxon>Bacteria</taxon>
        <taxon>Pseudomonadati</taxon>
        <taxon>Planctomycetota</taxon>
        <taxon>Planctomycetia</taxon>
        <taxon>Planctomycetales</taxon>
        <taxon>Planctomycetaceae</taxon>
        <taxon>Gimesia</taxon>
    </lineage>
</organism>
<gene>
    <name evidence="1" type="ORF">GmarT_60020</name>
</gene>
<dbReference type="GeneID" id="98650527"/>
<keyword evidence="2" id="KW-1185">Reference proteome</keyword>
<evidence type="ECO:0000313" key="1">
    <source>
        <dbReference type="EMBL" id="QEG20093.1"/>
    </source>
</evidence>
<proteinExistence type="predicted"/>
<evidence type="ECO:0000313" key="2">
    <source>
        <dbReference type="Proteomes" id="UP000322887"/>
    </source>
</evidence>
<name>A0ABX5YWX3_9PLAN</name>
<dbReference type="RefSeq" id="WP_155367971.1">
    <property type="nucleotide sequence ID" value="NZ_CP036353.1"/>
</dbReference>
<dbReference type="Proteomes" id="UP000322887">
    <property type="component" value="Chromosome"/>
</dbReference>
<dbReference type="EMBL" id="CP042910">
    <property type="protein sequence ID" value="QEG20093.1"/>
    <property type="molecule type" value="Genomic_DNA"/>
</dbReference>
<sequence length="51" mass="5572">MSRQPLIAACAAHRERITFNHSVSRSVILGPDGPGDAAVELETVQEHEDPY</sequence>
<protein>
    <submittedName>
        <fullName evidence="1">Uncharacterized protein</fullName>
    </submittedName>
</protein>
<reference evidence="1 2" key="1">
    <citation type="submission" date="2019-08" db="EMBL/GenBank/DDBJ databases">
        <title>Deep-cultivation of Planctomycetes and their phenomic and genomic characterization uncovers novel biology.</title>
        <authorList>
            <person name="Wiegand S."/>
            <person name="Jogler M."/>
            <person name="Boedeker C."/>
            <person name="Pinto D."/>
            <person name="Vollmers J."/>
            <person name="Rivas-Marin E."/>
            <person name="Kohn T."/>
            <person name="Peeters S.H."/>
            <person name="Heuer A."/>
            <person name="Rast P."/>
            <person name="Oberbeckmann S."/>
            <person name="Bunk B."/>
            <person name="Jeske O."/>
            <person name="Meyerdierks A."/>
            <person name="Storesund J.E."/>
            <person name="Kallscheuer N."/>
            <person name="Luecker S."/>
            <person name="Lage O.M."/>
            <person name="Pohl T."/>
            <person name="Merkel B.J."/>
            <person name="Hornburger P."/>
            <person name="Mueller R.-W."/>
            <person name="Bruemmer F."/>
            <person name="Labrenz M."/>
            <person name="Spormann A.M."/>
            <person name="Op den Camp H."/>
            <person name="Overmann J."/>
            <person name="Amann R."/>
            <person name="Jetten M.S.M."/>
            <person name="Mascher T."/>
            <person name="Medema M.H."/>
            <person name="Devos D.P."/>
            <person name="Kaster A.-K."/>
            <person name="Ovreas L."/>
            <person name="Rohde M."/>
            <person name="Galperin M.Y."/>
            <person name="Jogler C."/>
        </authorList>
    </citation>
    <scope>NUCLEOTIDE SEQUENCE [LARGE SCALE GENOMIC DNA]</scope>
    <source>
        <strain evidence="1 2">DSM 8797</strain>
    </source>
</reference>
<accession>A0ABX5YWX3</accession>